<proteinExistence type="predicted"/>
<dbReference type="Proteomes" id="UP000242224">
    <property type="component" value="Unassembled WGS sequence"/>
</dbReference>
<dbReference type="RefSeq" id="WP_146642694.1">
    <property type="nucleotide sequence ID" value="NZ_MPZS01000004.1"/>
</dbReference>
<evidence type="ECO:0000313" key="2">
    <source>
        <dbReference type="Proteomes" id="UP000242224"/>
    </source>
</evidence>
<gene>
    <name evidence="1" type="ORF">BMG00_17275</name>
</gene>
<accession>A0ABX3MHS8</accession>
<organism evidence="1 2">
    <name type="scientific">Thioclava marina</name>
    <dbReference type="NCBI Taxonomy" id="1915077"/>
    <lineage>
        <taxon>Bacteria</taxon>
        <taxon>Pseudomonadati</taxon>
        <taxon>Pseudomonadota</taxon>
        <taxon>Alphaproteobacteria</taxon>
        <taxon>Rhodobacterales</taxon>
        <taxon>Paracoccaceae</taxon>
        <taxon>Thioclava</taxon>
    </lineage>
</organism>
<name>A0ABX3MHS8_9RHOB</name>
<reference evidence="1 2" key="1">
    <citation type="submission" date="2016-11" db="EMBL/GenBank/DDBJ databases">
        <title>A multilocus sequence analysis scheme for characterization of bacteria in the genus Thioclava.</title>
        <authorList>
            <person name="Liu Y."/>
            <person name="Shao Z."/>
        </authorList>
    </citation>
    <scope>NUCLEOTIDE SEQUENCE [LARGE SCALE GENOMIC DNA]</scope>
    <source>
        <strain evidence="1 2">11.10-0-13</strain>
    </source>
</reference>
<sequence length="246" mass="26926">MPLRATIIAGLSSLCLSSCFEPARAGGLSVAHDEFRFIPDFGIEATSVTKVHLVVPPSPTPSPEAPRRAPPVFGETATDRLKSLIAQVEAGRGGYDAIVYSARVKPGKRPSQMTISEIYAWIAATPNQGHAIGRYQIIPQTLRRLVSLSGLPLSARFDETTQDFLADLLLEDAGYGAFLDGEIERAEFMNNLARIWAGLPTISGRSYYHGIAGNRAVIDWRNFETAMDRIFSTKERSVARSEVLNF</sequence>
<dbReference type="EMBL" id="MPZS01000004">
    <property type="protein sequence ID" value="OOY10907.1"/>
    <property type="molecule type" value="Genomic_DNA"/>
</dbReference>
<dbReference type="InterPro" id="IPR023346">
    <property type="entry name" value="Lysozyme-like_dom_sf"/>
</dbReference>
<evidence type="ECO:0000313" key="1">
    <source>
        <dbReference type="EMBL" id="OOY10907.1"/>
    </source>
</evidence>
<keyword evidence="2" id="KW-1185">Reference proteome</keyword>
<comment type="caution">
    <text evidence="1">The sequence shown here is derived from an EMBL/GenBank/DDBJ whole genome shotgun (WGS) entry which is preliminary data.</text>
</comment>
<dbReference type="SUPFAM" id="SSF53955">
    <property type="entry name" value="Lysozyme-like"/>
    <property type="match status" value="1"/>
</dbReference>
<dbReference type="Gene3D" id="1.10.530.10">
    <property type="match status" value="1"/>
</dbReference>
<protein>
    <submittedName>
        <fullName evidence="1">Uncharacterized protein</fullName>
    </submittedName>
</protein>